<evidence type="ECO:0008006" key="3">
    <source>
        <dbReference type="Google" id="ProtNLM"/>
    </source>
</evidence>
<evidence type="ECO:0000313" key="2">
    <source>
        <dbReference type="Proteomes" id="UP000507470"/>
    </source>
</evidence>
<keyword evidence="2" id="KW-1185">Reference proteome</keyword>
<proteinExistence type="predicted"/>
<reference evidence="1 2" key="1">
    <citation type="submission" date="2020-06" db="EMBL/GenBank/DDBJ databases">
        <authorList>
            <person name="Li R."/>
            <person name="Bekaert M."/>
        </authorList>
    </citation>
    <scope>NUCLEOTIDE SEQUENCE [LARGE SCALE GENOMIC DNA]</scope>
    <source>
        <strain evidence="2">wild</strain>
    </source>
</reference>
<gene>
    <name evidence="1" type="ORF">MCOR_39843</name>
</gene>
<dbReference type="InterPro" id="IPR036770">
    <property type="entry name" value="Ankyrin_rpt-contain_sf"/>
</dbReference>
<sequence length="239" mass="27718">MYDYTFDDTKINERRERYELLINLILEKVNNDSLDLKKVSNQACHYGSLDIVKLVLENMDHKKIVLNHAYCYGLLDIVTFLLENTDHKMLDVKKAMNIVNDIIIDNMDYNDRYDEEENSEHRDSYFDVNKLIGISCKNSGNASVMMFLIENFDLTQAHIDIIIKNACKYSWTEIVTSILDSCKHNKNLMEEATKNACNSGETEIAKILLDNVDVGFIEIKRNAMIIPCQKGWDELVFLL</sequence>
<protein>
    <recommendedName>
        <fullName evidence="3">Ankyrin repeat protein</fullName>
    </recommendedName>
</protein>
<evidence type="ECO:0000313" key="1">
    <source>
        <dbReference type="EMBL" id="CAC5406249.1"/>
    </source>
</evidence>
<dbReference type="Gene3D" id="1.25.40.20">
    <property type="entry name" value="Ankyrin repeat-containing domain"/>
    <property type="match status" value="1"/>
</dbReference>
<dbReference type="SUPFAM" id="SSF48403">
    <property type="entry name" value="Ankyrin repeat"/>
    <property type="match status" value="1"/>
</dbReference>
<dbReference type="Proteomes" id="UP000507470">
    <property type="component" value="Unassembled WGS sequence"/>
</dbReference>
<organism evidence="1 2">
    <name type="scientific">Mytilus coruscus</name>
    <name type="common">Sea mussel</name>
    <dbReference type="NCBI Taxonomy" id="42192"/>
    <lineage>
        <taxon>Eukaryota</taxon>
        <taxon>Metazoa</taxon>
        <taxon>Spiralia</taxon>
        <taxon>Lophotrochozoa</taxon>
        <taxon>Mollusca</taxon>
        <taxon>Bivalvia</taxon>
        <taxon>Autobranchia</taxon>
        <taxon>Pteriomorphia</taxon>
        <taxon>Mytilida</taxon>
        <taxon>Mytiloidea</taxon>
        <taxon>Mytilidae</taxon>
        <taxon>Mytilinae</taxon>
        <taxon>Mytilus</taxon>
    </lineage>
</organism>
<dbReference type="AlphaFoldDB" id="A0A6J8DE61"/>
<accession>A0A6J8DE61</accession>
<name>A0A6J8DE61_MYTCO</name>
<dbReference type="EMBL" id="CACVKT020007191">
    <property type="protein sequence ID" value="CAC5406249.1"/>
    <property type="molecule type" value="Genomic_DNA"/>
</dbReference>